<sequence>NQLQCFGKADLKKNGEKIISENHYIEGFFVCHKSQKILIYGKSIELDNPKLMNDSNIRKFRKVNKNI</sequence>
<accession>A0A3M7QPB2</accession>
<comment type="caution">
    <text evidence="1">The sequence shown here is derived from an EMBL/GenBank/DDBJ whole genome shotgun (WGS) entry which is preliminary data.</text>
</comment>
<protein>
    <submittedName>
        <fullName evidence="1">Uncharacterized protein</fullName>
    </submittedName>
</protein>
<gene>
    <name evidence="1" type="ORF">BpHYR1_031651</name>
</gene>
<dbReference type="EMBL" id="REGN01005597">
    <property type="protein sequence ID" value="RNA12825.1"/>
    <property type="molecule type" value="Genomic_DNA"/>
</dbReference>
<organism evidence="1 2">
    <name type="scientific">Brachionus plicatilis</name>
    <name type="common">Marine rotifer</name>
    <name type="synonym">Brachionus muelleri</name>
    <dbReference type="NCBI Taxonomy" id="10195"/>
    <lineage>
        <taxon>Eukaryota</taxon>
        <taxon>Metazoa</taxon>
        <taxon>Spiralia</taxon>
        <taxon>Gnathifera</taxon>
        <taxon>Rotifera</taxon>
        <taxon>Eurotatoria</taxon>
        <taxon>Monogononta</taxon>
        <taxon>Pseudotrocha</taxon>
        <taxon>Ploima</taxon>
        <taxon>Brachionidae</taxon>
        <taxon>Brachionus</taxon>
    </lineage>
</organism>
<dbReference type="AlphaFoldDB" id="A0A3M7QPB2"/>
<reference evidence="1 2" key="1">
    <citation type="journal article" date="2018" name="Sci. Rep.">
        <title>Genomic signatures of local adaptation to the degree of environmental predictability in rotifers.</title>
        <authorList>
            <person name="Franch-Gras L."/>
            <person name="Hahn C."/>
            <person name="Garcia-Roger E.M."/>
            <person name="Carmona M.J."/>
            <person name="Serra M."/>
            <person name="Gomez A."/>
        </authorList>
    </citation>
    <scope>NUCLEOTIDE SEQUENCE [LARGE SCALE GENOMIC DNA]</scope>
    <source>
        <strain evidence="1">HYR1</strain>
    </source>
</reference>
<evidence type="ECO:0000313" key="1">
    <source>
        <dbReference type="EMBL" id="RNA12825.1"/>
    </source>
</evidence>
<proteinExistence type="predicted"/>
<evidence type="ECO:0000313" key="2">
    <source>
        <dbReference type="Proteomes" id="UP000276133"/>
    </source>
</evidence>
<keyword evidence="2" id="KW-1185">Reference proteome</keyword>
<dbReference type="Proteomes" id="UP000276133">
    <property type="component" value="Unassembled WGS sequence"/>
</dbReference>
<name>A0A3M7QPB2_BRAPC</name>
<feature type="non-terminal residue" evidence="1">
    <location>
        <position position="1"/>
    </location>
</feature>